<gene>
    <name evidence="11" type="ORF">BP422_20940</name>
</gene>
<organism evidence="11 12">
    <name type="scientific">Brevibacillus formosus</name>
    <dbReference type="NCBI Taxonomy" id="54913"/>
    <lineage>
        <taxon>Bacteria</taxon>
        <taxon>Bacillati</taxon>
        <taxon>Bacillota</taxon>
        <taxon>Bacilli</taxon>
        <taxon>Bacillales</taxon>
        <taxon>Paenibacillaceae</taxon>
        <taxon>Brevibacillus</taxon>
    </lineage>
</organism>
<dbReference type="GO" id="GO:0004657">
    <property type="term" value="F:proline dehydrogenase activity"/>
    <property type="evidence" value="ECO:0007669"/>
    <property type="project" value="UniProtKB-EC"/>
</dbReference>
<evidence type="ECO:0000256" key="5">
    <source>
        <dbReference type="ARBA" id="ARBA00022827"/>
    </source>
</evidence>
<keyword evidence="5 9" id="KW-0274">FAD</keyword>
<dbReference type="KEGG" id="bfm:BP422_20940"/>
<dbReference type="InterPro" id="IPR029041">
    <property type="entry name" value="FAD-linked_oxidoreductase-like"/>
</dbReference>
<dbReference type="EC" id="1.5.5.2" evidence="2"/>
<evidence type="ECO:0000313" key="12">
    <source>
        <dbReference type="Proteomes" id="UP000197781"/>
    </source>
</evidence>
<comment type="pathway">
    <text evidence="1">Amino-acid degradation; L-proline degradation into L-glutamate; L-glutamate from L-proline: step 1/2.</text>
</comment>
<feature type="domain" description="Proline dehydrogenase" evidence="10">
    <location>
        <begin position="52"/>
        <end position="295"/>
    </location>
</feature>
<evidence type="ECO:0000256" key="9">
    <source>
        <dbReference type="PIRSR" id="PIRSR000196-2"/>
    </source>
</evidence>
<name>A0A220MLI2_9BACL</name>
<evidence type="ECO:0000259" key="10">
    <source>
        <dbReference type="Pfam" id="PF01619"/>
    </source>
</evidence>
<keyword evidence="4 9" id="KW-0547">Nucleotide-binding</keyword>
<evidence type="ECO:0000256" key="1">
    <source>
        <dbReference type="ARBA" id="ARBA00004739"/>
    </source>
</evidence>
<keyword evidence="7" id="KW-0642">Proline metabolism</keyword>
<dbReference type="PIRSF" id="PIRSF000196">
    <property type="entry name" value="Pro_dehydrog"/>
    <property type="match status" value="1"/>
</dbReference>
<evidence type="ECO:0000256" key="7">
    <source>
        <dbReference type="ARBA" id="ARBA00023062"/>
    </source>
</evidence>
<evidence type="ECO:0000313" key="11">
    <source>
        <dbReference type="EMBL" id="ASJ55803.1"/>
    </source>
</evidence>
<reference evidence="11 12" key="1">
    <citation type="submission" date="2016-11" db="EMBL/GenBank/DDBJ databases">
        <authorList>
            <person name="Jaros S."/>
            <person name="Januszkiewicz K."/>
            <person name="Wedrychowicz H."/>
        </authorList>
    </citation>
    <scope>NUCLEOTIDE SEQUENCE [LARGE SCALE GENOMIC DNA]</scope>
    <source>
        <strain evidence="11 12">NF2</strain>
    </source>
</reference>
<dbReference type="InterPro" id="IPR008219">
    <property type="entry name" value="PRODH_bac_arc"/>
</dbReference>
<dbReference type="PANTHER" id="PTHR13914:SF0">
    <property type="entry name" value="PROLINE DEHYDROGENASE 1, MITOCHONDRIAL"/>
    <property type="match status" value="1"/>
</dbReference>
<feature type="binding site" evidence="9">
    <location>
        <begin position="232"/>
        <end position="233"/>
    </location>
    <ligand>
        <name>FAD</name>
        <dbReference type="ChEBI" id="CHEBI:57692"/>
    </ligand>
</feature>
<evidence type="ECO:0000256" key="8">
    <source>
        <dbReference type="ARBA" id="ARBA00048779"/>
    </source>
</evidence>
<dbReference type="GO" id="GO:0010133">
    <property type="term" value="P:L-proline catabolic process to L-glutamate"/>
    <property type="evidence" value="ECO:0007669"/>
    <property type="project" value="UniProtKB-UniPathway"/>
</dbReference>
<sequence length="321" mass="36751">MTPEERRTAEILRTIARDERIKEVVRTSPLLYPLLLTAAKRYVTGETRADAMKIAQRLEKMGYRLSVEHIGENTLDLQVVHEAQREFLALTADCSQLHTSVGISFDLSHLGLLLDQEMAFAHVDELAERARHSGQYLMISMEESTKTEAIISMYERLAQRHENVGITIQAHLHRSLDDVKRVLELPGKIRLVKGAFKESQEIALARSIELNERYLELANMCVQSGRECSIATHDQAIVDELARRDYLHRPNVEVELLYGVRPELAHALREKGIPVRLYLTYGTEWYLYLCHRLAEYPPHVHQAIADVFDPARLQDVGYGMS</sequence>
<evidence type="ECO:0000256" key="2">
    <source>
        <dbReference type="ARBA" id="ARBA00012695"/>
    </source>
</evidence>
<dbReference type="Gene3D" id="3.20.20.220">
    <property type="match status" value="1"/>
</dbReference>
<keyword evidence="3" id="KW-0285">Flavoprotein</keyword>
<comment type="cofactor">
    <cofactor evidence="9">
        <name>FAD</name>
        <dbReference type="ChEBI" id="CHEBI:57692"/>
    </cofactor>
    <text evidence="9">Binds 1 FAD per subunit.</text>
</comment>
<comment type="catalytic activity">
    <reaction evidence="8">
        <text>L-proline + a quinone = (S)-1-pyrroline-5-carboxylate + a quinol + H(+)</text>
        <dbReference type="Rhea" id="RHEA:23784"/>
        <dbReference type="ChEBI" id="CHEBI:15378"/>
        <dbReference type="ChEBI" id="CHEBI:17388"/>
        <dbReference type="ChEBI" id="CHEBI:24646"/>
        <dbReference type="ChEBI" id="CHEBI:60039"/>
        <dbReference type="ChEBI" id="CHEBI:132124"/>
        <dbReference type="EC" id="1.5.5.2"/>
    </reaction>
</comment>
<keyword evidence="6" id="KW-0560">Oxidoreductase</keyword>
<evidence type="ECO:0000256" key="3">
    <source>
        <dbReference type="ARBA" id="ARBA00022630"/>
    </source>
</evidence>
<accession>A0A220MLI2</accession>
<dbReference type="AlphaFoldDB" id="A0A220MLI2"/>
<dbReference type="Pfam" id="PF01619">
    <property type="entry name" value="Pro_dh"/>
    <property type="match status" value="1"/>
</dbReference>
<dbReference type="PANTHER" id="PTHR13914">
    <property type="entry name" value="PROLINE OXIDASE"/>
    <property type="match status" value="1"/>
</dbReference>
<dbReference type="InterPro" id="IPR002872">
    <property type="entry name" value="Proline_DH_dom"/>
</dbReference>
<dbReference type="SUPFAM" id="SSF51730">
    <property type="entry name" value="FAD-linked oxidoreductase"/>
    <property type="match status" value="1"/>
</dbReference>
<feature type="binding site" evidence="9">
    <location>
        <position position="141"/>
    </location>
    <ligand>
        <name>FAD</name>
        <dbReference type="ChEBI" id="CHEBI:57692"/>
    </ligand>
</feature>
<dbReference type="GO" id="GO:0000166">
    <property type="term" value="F:nucleotide binding"/>
    <property type="evidence" value="ECO:0007669"/>
    <property type="project" value="UniProtKB-KW"/>
</dbReference>
<dbReference type="InterPro" id="IPR015659">
    <property type="entry name" value="Proline_oxidase"/>
</dbReference>
<dbReference type="UniPathway" id="UPA00261">
    <property type="reaction ID" value="UER00373"/>
</dbReference>
<feature type="binding site" evidence="9">
    <location>
        <begin position="193"/>
        <end position="195"/>
    </location>
    <ligand>
        <name>FAD</name>
        <dbReference type="ChEBI" id="CHEBI:57692"/>
    </ligand>
</feature>
<proteinExistence type="predicted"/>
<feature type="binding site" evidence="9">
    <location>
        <position position="169"/>
    </location>
    <ligand>
        <name>FAD</name>
        <dbReference type="ChEBI" id="CHEBI:57692"/>
    </ligand>
</feature>
<evidence type="ECO:0000256" key="6">
    <source>
        <dbReference type="ARBA" id="ARBA00023002"/>
    </source>
</evidence>
<dbReference type="EMBL" id="CP018145">
    <property type="protein sequence ID" value="ASJ55803.1"/>
    <property type="molecule type" value="Genomic_DNA"/>
</dbReference>
<protein>
    <recommendedName>
        <fullName evidence="2">proline dehydrogenase</fullName>
        <ecNumber evidence="2">1.5.5.2</ecNumber>
    </recommendedName>
</protein>
<dbReference type="RefSeq" id="WP_088909429.1">
    <property type="nucleotide sequence ID" value="NZ_CP018145.1"/>
</dbReference>
<evidence type="ECO:0000256" key="4">
    <source>
        <dbReference type="ARBA" id="ARBA00022741"/>
    </source>
</evidence>
<dbReference type="Proteomes" id="UP000197781">
    <property type="component" value="Chromosome"/>
</dbReference>